<organism evidence="2 3">
    <name type="scientific">Glossina palpalis gambiensis</name>
    <dbReference type="NCBI Taxonomy" id="67801"/>
    <lineage>
        <taxon>Eukaryota</taxon>
        <taxon>Metazoa</taxon>
        <taxon>Ecdysozoa</taxon>
        <taxon>Arthropoda</taxon>
        <taxon>Hexapoda</taxon>
        <taxon>Insecta</taxon>
        <taxon>Pterygota</taxon>
        <taxon>Neoptera</taxon>
        <taxon>Endopterygota</taxon>
        <taxon>Diptera</taxon>
        <taxon>Brachycera</taxon>
        <taxon>Muscomorpha</taxon>
        <taxon>Hippoboscoidea</taxon>
        <taxon>Glossinidae</taxon>
        <taxon>Glossina</taxon>
    </lineage>
</organism>
<reference evidence="2" key="2">
    <citation type="submission" date="2020-05" db="UniProtKB">
        <authorList>
            <consortium name="EnsemblMetazoa"/>
        </authorList>
    </citation>
    <scope>IDENTIFICATION</scope>
    <source>
        <strain evidence="2">IAEA</strain>
    </source>
</reference>
<dbReference type="VEuPathDB" id="VectorBase:GPPI035886"/>
<evidence type="ECO:0000313" key="3">
    <source>
        <dbReference type="Proteomes" id="UP000092460"/>
    </source>
</evidence>
<feature type="coiled-coil region" evidence="1">
    <location>
        <begin position="175"/>
        <end position="202"/>
    </location>
</feature>
<dbReference type="AlphaFoldDB" id="A0A1B0BNV3"/>
<dbReference type="EnsemblMetazoa" id="GPPI035886-RA">
    <property type="protein sequence ID" value="GPPI035886-PA"/>
    <property type="gene ID" value="GPPI035886"/>
</dbReference>
<evidence type="ECO:0000313" key="2">
    <source>
        <dbReference type="EnsemblMetazoa" id="GPPI035886-PA"/>
    </source>
</evidence>
<dbReference type="Proteomes" id="UP000092460">
    <property type="component" value="Unassembled WGS sequence"/>
</dbReference>
<accession>A0A1B0BNV3</accession>
<name>A0A1B0BNV3_9MUSC</name>
<proteinExistence type="predicted"/>
<dbReference type="EMBL" id="JXJN01017614">
    <property type="status" value="NOT_ANNOTATED_CDS"/>
    <property type="molecule type" value="Genomic_DNA"/>
</dbReference>
<keyword evidence="1" id="KW-0175">Coiled coil</keyword>
<protein>
    <submittedName>
        <fullName evidence="2">Uncharacterized protein</fullName>
    </submittedName>
</protein>
<keyword evidence="3" id="KW-1185">Reference proteome</keyword>
<evidence type="ECO:0000256" key="1">
    <source>
        <dbReference type="SAM" id="Coils"/>
    </source>
</evidence>
<reference evidence="3" key="1">
    <citation type="submission" date="2015-01" db="EMBL/GenBank/DDBJ databases">
        <authorList>
            <person name="Aksoy S."/>
            <person name="Warren W."/>
            <person name="Wilson R.K."/>
        </authorList>
    </citation>
    <scope>NUCLEOTIDE SEQUENCE [LARGE SCALE GENOMIC DNA]</scope>
    <source>
        <strain evidence="3">IAEA</strain>
    </source>
</reference>
<sequence length="422" mass="47756">MLTDRLTKAIGELVTIQDVVRKIYAVSYSLKRVDRRRGGQTRMTDCIWYARKLGLVWAVRTIKGHISDCKNLQINADNEDDEPFLGFELGKNQVTGQIEVEGEDIYQVPGPIEVGREEDNIVTQTGDNIVGTDVQQRRGKTDEPTTMVDLRNIQIVSPDILSDDIYICGPSTSDHVRLIKDLEEASAEKEALKRRLATYEGQLEPQPDSVVPDVGELSELVKCLTTEDKVVQISFDEVFTNNLAVYSRKSDTLTGCQYADDKKKETCSYKTMLVFGARSLATAFNLILSSLKDNGEEMQDDYDWSIFTKFYKLEEPTNKFWILRGAVVRSAVPRRNDAPSPISHKPLRFTIRQGKSFKKNKNVRTIASVQYKTAVGQMMKMLITASQQAIIGLCDNLLMYVVGVWDLKKTAFILPCNEYRHV</sequence>